<name>A0ABZ1BRX0_9FIRM</name>
<keyword evidence="13" id="KW-1185">Reference proteome</keyword>
<dbReference type="Pfam" id="PF03485">
    <property type="entry name" value="Arg_tRNA_synt_N"/>
    <property type="match status" value="1"/>
</dbReference>
<protein>
    <recommendedName>
        <fullName evidence="8">Arginine--tRNA ligase</fullName>
        <ecNumber evidence="8">6.1.1.19</ecNumber>
    </recommendedName>
    <alternativeName>
        <fullName evidence="8">Arginyl-tRNA synthetase</fullName>
        <shortName evidence="8">ArgRS</shortName>
    </alternativeName>
</protein>
<dbReference type="InterPro" id="IPR009080">
    <property type="entry name" value="tRNAsynth_Ia_anticodon-bd"/>
</dbReference>
<dbReference type="HAMAP" id="MF_00123">
    <property type="entry name" value="Arg_tRNA_synth"/>
    <property type="match status" value="1"/>
</dbReference>
<dbReference type="Gene3D" id="3.30.1360.70">
    <property type="entry name" value="Arginyl tRNA synthetase N-terminal domain"/>
    <property type="match status" value="1"/>
</dbReference>
<evidence type="ECO:0000256" key="2">
    <source>
        <dbReference type="ARBA" id="ARBA00022598"/>
    </source>
</evidence>
<evidence type="ECO:0000256" key="6">
    <source>
        <dbReference type="ARBA" id="ARBA00023146"/>
    </source>
</evidence>
<evidence type="ECO:0000256" key="8">
    <source>
        <dbReference type="HAMAP-Rule" id="MF_00123"/>
    </source>
</evidence>
<evidence type="ECO:0000259" key="10">
    <source>
        <dbReference type="SMART" id="SM00836"/>
    </source>
</evidence>
<dbReference type="Pfam" id="PF00750">
    <property type="entry name" value="tRNA-synt_1d"/>
    <property type="match status" value="1"/>
</dbReference>
<dbReference type="InterPro" id="IPR035684">
    <property type="entry name" value="ArgRS_core"/>
</dbReference>
<keyword evidence="4 8" id="KW-0067">ATP-binding</keyword>
<evidence type="ECO:0000256" key="1">
    <source>
        <dbReference type="ARBA" id="ARBA00005594"/>
    </source>
</evidence>
<evidence type="ECO:0000313" key="13">
    <source>
        <dbReference type="Proteomes" id="UP001333102"/>
    </source>
</evidence>
<dbReference type="PANTHER" id="PTHR11956">
    <property type="entry name" value="ARGINYL-TRNA SYNTHETASE"/>
    <property type="match status" value="1"/>
</dbReference>
<dbReference type="EC" id="6.1.1.19" evidence="8"/>
<evidence type="ECO:0000259" key="11">
    <source>
        <dbReference type="SMART" id="SM01016"/>
    </source>
</evidence>
<dbReference type="InterPro" id="IPR014729">
    <property type="entry name" value="Rossmann-like_a/b/a_fold"/>
</dbReference>
<dbReference type="SMART" id="SM01016">
    <property type="entry name" value="Arg_tRNA_synt_N"/>
    <property type="match status" value="1"/>
</dbReference>
<dbReference type="InterPro" id="IPR001278">
    <property type="entry name" value="Arg-tRNA-ligase"/>
</dbReference>
<gene>
    <name evidence="8" type="primary">argS</name>
    <name evidence="12" type="ORF">VLY81_04480</name>
</gene>
<evidence type="ECO:0000256" key="9">
    <source>
        <dbReference type="RuleBase" id="RU363038"/>
    </source>
</evidence>
<comment type="similarity">
    <text evidence="1 8 9">Belongs to the class-I aminoacyl-tRNA synthetase family.</text>
</comment>
<dbReference type="EMBL" id="CP141614">
    <property type="protein sequence ID" value="WRP15428.1"/>
    <property type="molecule type" value="Genomic_DNA"/>
</dbReference>
<feature type="domain" description="Arginyl tRNA synthetase N-terminal" evidence="11">
    <location>
        <begin position="42"/>
        <end position="130"/>
    </location>
</feature>
<evidence type="ECO:0000313" key="12">
    <source>
        <dbReference type="EMBL" id="WRP15428.1"/>
    </source>
</evidence>
<accession>A0ABZ1BRX0</accession>
<dbReference type="NCBIfam" id="NF002447">
    <property type="entry name" value="PRK01611.3-4"/>
    <property type="match status" value="1"/>
</dbReference>
<comment type="catalytic activity">
    <reaction evidence="7 8">
        <text>tRNA(Arg) + L-arginine + ATP = L-arginyl-tRNA(Arg) + AMP + diphosphate</text>
        <dbReference type="Rhea" id="RHEA:20301"/>
        <dbReference type="Rhea" id="RHEA-COMP:9658"/>
        <dbReference type="Rhea" id="RHEA-COMP:9673"/>
        <dbReference type="ChEBI" id="CHEBI:30616"/>
        <dbReference type="ChEBI" id="CHEBI:32682"/>
        <dbReference type="ChEBI" id="CHEBI:33019"/>
        <dbReference type="ChEBI" id="CHEBI:78442"/>
        <dbReference type="ChEBI" id="CHEBI:78513"/>
        <dbReference type="ChEBI" id="CHEBI:456215"/>
        <dbReference type="EC" id="6.1.1.19"/>
    </reaction>
</comment>
<dbReference type="Gene3D" id="1.10.730.10">
    <property type="entry name" value="Isoleucyl-tRNA Synthetase, Domain 1"/>
    <property type="match status" value="1"/>
</dbReference>
<dbReference type="SUPFAM" id="SSF55190">
    <property type="entry name" value="Arginyl-tRNA synthetase (ArgRS), N-terminal 'additional' domain"/>
    <property type="match status" value="1"/>
</dbReference>
<dbReference type="SMART" id="SM00836">
    <property type="entry name" value="DALR_1"/>
    <property type="match status" value="1"/>
</dbReference>
<comment type="subcellular location">
    <subcellularLocation>
        <location evidence="8">Cytoplasm</location>
    </subcellularLocation>
</comment>
<evidence type="ECO:0000256" key="3">
    <source>
        <dbReference type="ARBA" id="ARBA00022741"/>
    </source>
</evidence>
<dbReference type="Pfam" id="PF05746">
    <property type="entry name" value="DALR_1"/>
    <property type="match status" value="1"/>
</dbReference>
<dbReference type="PRINTS" id="PR01038">
    <property type="entry name" value="TRNASYNTHARG"/>
</dbReference>
<dbReference type="RefSeq" id="WP_324669831.1">
    <property type="nucleotide sequence ID" value="NZ_CP141614.1"/>
</dbReference>
<evidence type="ECO:0000256" key="4">
    <source>
        <dbReference type="ARBA" id="ARBA00022840"/>
    </source>
</evidence>
<dbReference type="SUPFAM" id="SSF52374">
    <property type="entry name" value="Nucleotidylyl transferase"/>
    <property type="match status" value="1"/>
</dbReference>
<sequence length="669" mass="74341">MDVLRFEDLVYELGDATRPTVVSGAVPENGVLVIRGLVTLRSLIAREVGEAVGRLLRQGGLEWPGGLEPLVEQPARIEHGDYTTNVALQLARHLRKPPIQIAAQLAGELRTLPMASRVEAAAPGFVNIWLDWRWWASHGTMLPEPSKERAAEKVVVEHTSINPNKAAHVGHLRNACIGDTLARLLRRVGYRVEVHNYIDDLGDQVADTVVGILHVPITGRYSRFGDFCWDVYARVSQAYERDEALKARRAEVLHALEAGDNNTAWLGRLVAERVAQEHVAEMGAFGITYNLLVWESDIVREGFWAAAFEQLQRSPLFVKETRGRLAGCWVLKQPQQQEGPAEAAVGQEDEAGDDEHLTDKVLVRSNGVLTYTAKDIAYHLWKFGLLGKEFRYRRFAQGLWTTAPEGTSRPFGRAKRVLNVIDRRQEYPQAMVRLALQALGFGEAAGAVHHVSYGVVSLSPATAARLGMDTSDGRSSYPMSGREGIGIKIRDLLDLMEASIDRERSRQVGLSSRAIAAGAIRYFLLRYNLATEIVFDMDSALDVHGNTGPYLMYAHARAAGILRKGGLESRSVPPAPERVPEISQVERALLRHLADWPDTLEMAAVELNPTLVTTYAYELAQRFTDFYENMPVLKAPEHERPFRLWLVALSRAVLADALDVLGLPAPERM</sequence>
<reference evidence="13" key="1">
    <citation type="submission" date="2023-12" db="EMBL/GenBank/DDBJ databases">
        <title>Novel isolates from deep terrestrial aquifers shed light on the physiology and ecology of the class Limnochordia.</title>
        <authorList>
            <person name="Karnachuk O.V."/>
            <person name="Lukina A.P."/>
            <person name="Avakyan M.R."/>
            <person name="Kadnikov V."/>
            <person name="Begmatov S."/>
            <person name="Beletsky A.V."/>
            <person name="Mardanov A.V."/>
            <person name="Ravin N.V."/>
        </authorList>
    </citation>
    <scope>NUCLEOTIDE SEQUENCE [LARGE SCALE GENOMIC DNA]</scope>
    <source>
        <strain evidence="13">LN</strain>
    </source>
</reference>
<proteinExistence type="inferred from homology"/>
<feature type="domain" description="DALR anticodon binding" evidence="10">
    <location>
        <begin position="551"/>
        <end position="669"/>
    </location>
</feature>
<dbReference type="InterPro" id="IPR036695">
    <property type="entry name" value="Arg-tRNA-synth_N_sf"/>
</dbReference>
<keyword evidence="3 8" id="KW-0547">Nucleotide-binding</keyword>
<dbReference type="SUPFAM" id="SSF47323">
    <property type="entry name" value="Anticodon-binding domain of a subclass of class I aminoacyl-tRNA synthetases"/>
    <property type="match status" value="1"/>
</dbReference>
<keyword evidence="8" id="KW-0963">Cytoplasm</keyword>
<evidence type="ECO:0000256" key="5">
    <source>
        <dbReference type="ARBA" id="ARBA00022917"/>
    </source>
</evidence>
<dbReference type="GO" id="GO:0004814">
    <property type="term" value="F:arginine-tRNA ligase activity"/>
    <property type="evidence" value="ECO:0007669"/>
    <property type="project" value="UniProtKB-EC"/>
</dbReference>
<dbReference type="Gene3D" id="3.40.50.620">
    <property type="entry name" value="HUPs"/>
    <property type="match status" value="1"/>
</dbReference>
<comment type="caution">
    <text evidence="8">Lacks conserved residue(s) required for the propagation of feature annotation.</text>
</comment>
<dbReference type="Proteomes" id="UP001333102">
    <property type="component" value="Chromosome"/>
</dbReference>
<comment type="subunit">
    <text evidence="8">Monomer.</text>
</comment>
<keyword evidence="5 8" id="KW-0648">Protein biosynthesis</keyword>
<keyword evidence="2 8" id="KW-0436">Ligase</keyword>
<keyword evidence="6 8" id="KW-0030">Aminoacyl-tRNA synthetase</keyword>
<organism evidence="12 13">
    <name type="scientific">Geochorda subterranea</name>
    <dbReference type="NCBI Taxonomy" id="3109564"/>
    <lineage>
        <taxon>Bacteria</taxon>
        <taxon>Bacillati</taxon>
        <taxon>Bacillota</taxon>
        <taxon>Limnochordia</taxon>
        <taxon>Limnochordales</taxon>
        <taxon>Geochordaceae</taxon>
        <taxon>Geochorda</taxon>
    </lineage>
</organism>
<dbReference type="PANTHER" id="PTHR11956:SF5">
    <property type="entry name" value="ARGININE--TRNA LIGASE, CYTOPLASMIC"/>
    <property type="match status" value="1"/>
</dbReference>
<evidence type="ECO:0000256" key="7">
    <source>
        <dbReference type="ARBA" id="ARBA00049339"/>
    </source>
</evidence>
<dbReference type="InterPro" id="IPR005148">
    <property type="entry name" value="Arg-tRNA-synth_N"/>
</dbReference>
<dbReference type="InterPro" id="IPR008909">
    <property type="entry name" value="DALR_anticod-bd"/>
</dbReference>